<evidence type="ECO:0000256" key="1">
    <source>
        <dbReference type="SAM" id="MobiDB-lite"/>
    </source>
</evidence>
<dbReference type="Proteomes" id="UP000278627">
    <property type="component" value="Unassembled WGS sequence"/>
</dbReference>
<feature type="region of interest" description="Disordered" evidence="1">
    <location>
        <begin position="1"/>
        <end position="28"/>
    </location>
</feature>
<organism evidence="4">
    <name type="scientific">Brugia pahangi</name>
    <name type="common">Filarial nematode worm</name>
    <dbReference type="NCBI Taxonomy" id="6280"/>
    <lineage>
        <taxon>Eukaryota</taxon>
        <taxon>Metazoa</taxon>
        <taxon>Ecdysozoa</taxon>
        <taxon>Nematoda</taxon>
        <taxon>Chromadorea</taxon>
        <taxon>Rhabditida</taxon>
        <taxon>Spirurina</taxon>
        <taxon>Spiruromorpha</taxon>
        <taxon>Filarioidea</taxon>
        <taxon>Onchocercidae</taxon>
        <taxon>Brugia</taxon>
    </lineage>
</organism>
<dbReference type="STRING" id="6280.A0A0N4T9G0"/>
<feature type="compositionally biased region" description="Polar residues" evidence="1">
    <location>
        <begin position="81"/>
        <end position="126"/>
    </location>
</feature>
<dbReference type="WBParaSite" id="BPAG_0000484701-mRNA-1">
    <property type="protein sequence ID" value="BPAG_0000484701-mRNA-1"/>
    <property type="gene ID" value="BPAG_0000484701"/>
</dbReference>
<proteinExistence type="predicted"/>
<protein>
    <submittedName>
        <fullName evidence="4">FERM domain-containing protein</fullName>
    </submittedName>
</protein>
<sequence>TEANDAEVDDNDDGDDDDDDDVGISIETTQDGTLKLSCADPQVLQAAQAALSEYLTRVGRNHSRISAEEREQRKERRKSMPLQSSSNRQIANCDNSPVSTSSNVQWRSSGKTGSTPNLTQLNNATAGNGDVTEIKVSKQRYDRMQLLKLRSAAGYLDSKTTATIYELEIGRTQRTNVP</sequence>
<evidence type="ECO:0000313" key="2">
    <source>
        <dbReference type="EMBL" id="VDN85998.1"/>
    </source>
</evidence>
<feature type="region of interest" description="Disordered" evidence="1">
    <location>
        <begin position="62"/>
        <end position="126"/>
    </location>
</feature>
<reference evidence="4" key="1">
    <citation type="submission" date="2017-02" db="UniProtKB">
        <authorList>
            <consortium name="WormBaseParasite"/>
        </authorList>
    </citation>
    <scope>IDENTIFICATION</scope>
</reference>
<dbReference type="AlphaFoldDB" id="A0A0N4T9G0"/>
<gene>
    <name evidence="2" type="ORF">BPAG_LOCUS4812</name>
</gene>
<evidence type="ECO:0000313" key="4">
    <source>
        <dbReference type="WBParaSite" id="BPAG_0000484701-mRNA-1"/>
    </source>
</evidence>
<accession>A0A0N4T9G0</accession>
<evidence type="ECO:0000313" key="3">
    <source>
        <dbReference type="Proteomes" id="UP000278627"/>
    </source>
</evidence>
<keyword evidence="3" id="KW-1185">Reference proteome</keyword>
<feature type="compositionally biased region" description="Basic and acidic residues" evidence="1">
    <location>
        <begin position="65"/>
        <end position="74"/>
    </location>
</feature>
<feature type="compositionally biased region" description="Acidic residues" evidence="1">
    <location>
        <begin position="1"/>
        <end position="22"/>
    </location>
</feature>
<reference evidence="2 3" key="2">
    <citation type="submission" date="2018-11" db="EMBL/GenBank/DDBJ databases">
        <authorList>
            <consortium name="Pathogen Informatics"/>
        </authorList>
    </citation>
    <scope>NUCLEOTIDE SEQUENCE [LARGE SCALE GENOMIC DNA]</scope>
</reference>
<name>A0A0N4T9G0_BRUPA</name>
<dbReference type="EMBL" id="UZAD01002735">
    <property type="protein sequence ID" value="VDN85998.1"/>
    <property type="molecule type" value="Genomic_DNA"/>
</dbReference>